<feature type="compositionally biased region" description="Low complexity" evidence="1">
    <location>
        <begin position="341"/>
        <end position="354"/>
    </location>
</feature>
<evidence type="ECO:0000259" key="2">
    <source>
        <dbReference type="Pfam" id="PF13699"/>
    </source>
</evidence>
<feature type="region of interest" description="Disordered" evidence="1">
    <location>
        <begin position="71"/>
        <end position="94"/>
    </location>
</feature>
<proteinExistence type="predicted"/>
<dbReference type="RefSeq" id="WP_267774763.1">
    <property type="nucleotide sequence ID" value="NZ_JAPNKE010000002.1"/>
</dbReference>
<evidence type="ECO:0000256" key="1">
    <source>
        <dbReference type="SAM" id="MobiDB-lite"/>
    </source>
</evidence>
<feature type="region of interest" description="Disordered" evidence="1">
    <location>
        <begin position="292"/>
        <end position="354"/>
    </location>
</feature>
<sequence length="354" mass="37750">MHASDPRTKLVVGESNDPLGADFSNVGAADSESHIHAAKPAVAVQPRLEVGPADSPLEEEADAVAEVVTQRLAGTDGDGPGLRPSISSTRESRLQRSCAACSQRDEDEVGMSLQRRASELQPARRAVELSSLAQVRAEGGRQIPLRVRAPLESMLGHDFSSVRIHTGPLARRVARGLGAEAFTSRNDVVFARDRYRPDTPEGLNLLAHELVHTIQQRASRPMSNALPVARAPTHAQARMAPPSVEEQPGEEVCSPWAAVLCEQVDLTTVARDVQLEALRELAREIDRVEAELRESEGWSGDGAATSKLAQSAMKGLRDKATAVVAAGPEKPTPYKPPDKGASSARSASRCSSGP</sequence>
<dbReference type="Proteomes" id="UP001150924">
    <property type="component" value="Unassembled WGS sequence"/>
</dbReference>
<evidence type="ECO:0000313" key="3">
    <source>
        <dbReference type="EMBL" id="MCY1011486.1"/>
    </source>
</evidence>
<feature type="domain" description="eCIS core" evidence="2">
    <location>
        <begin position="143"/>
        <end position="219"/>
    </location>
</feature>
<reference evidence="3" key="1">
    <citation type="submission" date="2022-11" db="EMBL/GenBank/DDBJ databases">
        <title>Minimal conservation of predation-associated metabolite biosynthetic gene clusters underscores biosynthetic potential of Myxococcota including descriptions for ten novel species: Archangium lansinium sp. nov., Myxococcus landrumus sp. nov., Nannocystis bai.</title>
        <authorList>
            <person name="Ahearne A."/>
            <person name="Stevens C."/>
            <person name="Phillips K."/>
        </authorList>
    </citation>
    <scope>NUCLEOTIDE SEQUENCE</scope>
    <source>
        <strain evidence="3">Na p29</strain>
    </source>
</reference>
<accession>A0A9X3J1B8</accession>
<dbReference type="Pfam" id="PF13699">
    <property type="entry name" value="eCIS_core"/>
    <property type="match status" value="1"/>
</dbReference>
<protein>
    <submittedName>
        <fullName evidence="3">DUF4157 domain-containing protein</fullName>
    </submittedName>
</protein>
<evidence type="ECO:0000313" key="4">
    <source>
        <dbReference type="Proteomes" id="UP001150924"/>
    </source>
</evidence>
<dbReference type="InterPro" id="IPR025295">
    <property type="entry name" value="eCIS_core_dom"/>
</dbReference>
<dbReference type="EMBL" id="JAPNKE010000002">
    <property type="protein sequence ID" value="MCY1011486.1"/>
    <property type="molecule type" value="Genomic_DNA"/>
</dbReference>
<dbReference type="AlphaFoldDB" id="A0A9X3J1B8"/>
<gene>
    <name evidence="3" type="ORF">OV079_39185</name>
</gene>
<organism evidence="3 4">
    <name type="scientific">Nannocystis pusilla</name>
    <dbReference type="NCBI Taxonomy" id="889268"/>
    <lineage>
        <taxon>Bacteria</taxon>
        <taxon>Pseudomonadati</taxon>
        <taxon>Myxococcota</taxon>
        <taxon>Polyangia</taxon>
        <taxon>Nannocystales</taxon>
        <taxon>Nannocystaceae</taxon>
        <taxon>Nannocystis</taxon>
    </lineage>
</organism>
<name>A0A9X3J1B8_9BACT</name>
<keyword evidence="4" id="KW-1185">Reference proteome</keyword>
<comment type="caution">
    <text evidence="3">The sequence shown here is derived from an EMBL/GenBank/DDBJ whole genome shotgun (WGS) entry which is preliminary data.</text>
</comment>